<accession>A0A2S3ZUF9</accession>
<evidence type="ECO:0000313" key="4">
    <source>
        <dbReference type="Proteomes" id="UP000237061"/>
    </source>
</evidence>
<keyword evidence="4" id="KW-1185">Reference proteome</keyword>
<name>A0A2S3ZUF9_ARTGL</name>
<gene>
    <name evidence="3" type="ORF">CVS27_14645</name>
</gene>
<comment type="caution">
    <text evidence="3">The sequence shown here is derived from an EMBL/GenBank/DDBJ whole genome shotgun (WGS) entry which is preliminary data.</text>
</comment>
<reference evidence="3 4" key="1">
    <citation type="submission" date="2018-01" db="EMBL/GenBank/DDBJ databases">
        <title>Arthrobacter sp. nov., from glaciers in China.</title>
        <authorList>
            <person name="Liu Q."/>
            <person name="Xin Y.-H."/>
        </authorList>
    </citation>
    <scope>NUCLEOTIDE SEQUENCE [LARGE SCALE GENOMIC DNA]</scope>
    <source>
        <strain evidence="3 4">HLT2-12-2</strain>
    </source>
</reference>
<keyword evidence="2" id="KW-1133">Transmembrane helix</keyword>
<organism evidence="3 4">
    <name type="scientific">Arthrobacter glacialis</name>
    <dbReference type="NCBI Taxonomy" id="1664"/>
    <lineage>
        <taxon>Bacteria</taxon>
        <taxon>Bacillati</taxon>
        <taxon>Actinomycetota</taxon>
        <taxon>Actinomycetes</taxon>
        <taxon>Micrococcales</taxon>
        <taxon>Micrococcaceae</taxon>
        <taxon>Arthrobacter</taxon>
    </lineage>
</organism>
<evidence type="ECO:0000256" key="2">
    <source>
        <dbReference type="SAM" id="Phobius"/>
    </source>
</evidence>
<dbReference type="AlphaFoldDB" id="A0A2S3ZUF9"/>
<protein>
    <submittedName>
        <fullName evidence="3">Uncharacterized protein</fullName>
    </submittedName>
</protein>
<keyword evidence="2" id="KW-0812">Transmembrane</keyword>
<dbReference type="Proteomes" id="UP000237061">
    <property type="component" value="Unassembled WGS sequence"/>
</dbReference>
<dbReference type="EMBL" id="PPXC01000012">
    <property type="protein sequence ID" value="POH72612.1"/>
    <property type="molecule type" value="Genomic_DNA"/>
</dbReference>
<keyword evidence="2" id="KW-0472">Membrane</keyword>
<evidence type="ECO:0000313" key="3">
    <source>
        <dbReference type="EMBL" id="POH72612.1"/>
    </source>
</evidence>
<feature type="transmembrane region" description="Helical" evidence="2">
    <location>
        <begin position="44"/>
        <end position="64"/>
    </location>
</feature>
<feature type="region of interest" description="Disordered" evidence="1">
    <location>
        <begin position="68"/>
        <end position="87"/>
    </location>
</feature>
<sequence>MRHLLCTGDYGNDIDFFGVGLPEIQASINHSPTALAWLQNASTLVFRGLLLIGARAGTMIAFFFSPRSSSGASMAGRNFKPGLASCP</sequence>
<proteinExistence type="predicted"/>
<evidence type="ECO:0000256" key="1">
    <source>
        <dbReference type="SAM" id="MobiDB-lite"/>
    </source>
</evidence>